<dbReference type="EMBL" id="BK015022">
    <property type="protein sequence ID" value="DAD87535.1"/>
    <property type="molecule type" value="Genomic_DNA"/>
</dbReference>
<reference evidence="1" key="1">
    <citation type="journal article" date="2021" name="Proc. Natl. Acad. Sci. U.S.A.">
        <title>A Catalog of Tens of Thousands of Viruses from Human Metagenomes Reveals Hidden Associations with Chronic Diseases.</title>
        <authorList>
            <person name="Tisza M.J."/>
            <person name="Buck C.B."/>
        </authorList>
    </citation>
    <scope>NUCLEOTIDE SEQUENCE</scope>
    <source>
        <strain evidence="1">CtAUQ2</strain>
    </source>
</reference>
<accession>A0A8S5MZI0</accession>
<organism evidence="1">
    <name type="scientific">Siphoviridae sp. ctAUQ2</name>
    <dbReference type="NCBI Taxonomy" id="2826182"/>
    <lineage>
        <taxon>Viruses</taxon>
        <taxon>Duplodnaviria</taxon>
        <taxon>Heunggongvirae</taxon>
        <taxon>Uroviricota</taxon>
        <taxon>Caudoviricetes</taxon>
    </lineage>
</organism>
<protein>
    <submittedName>
        <fullName evidence="1">DNA-directed RNA polymerase</fullName>
    </submittedName>
</protein>
<sequence length="120" mass="14153">MNDFYIEGLYVQKVADISGIPVEYVVKMRDRQLLDEQEVRNMLIRYDCHALLLTQKFTERQVYDRLAGIYNISSSQVQRIIKMKSKRIFYCMQCGHEITKAEFKRNGGMCDRCKSQSIIV</sequence>
<name>A0A8S5MZI0_9CAUD</name>
<keyword evidence="1" id="KW-0240">DNA-directed RNA polymerase</keyword>
<keyword evidence="1" id="KW-0804">Transcription</keyword>
<proteinExistence type="predicted"/>
<dbReference type="GO" id="GO:0000428">
    <property type="term" value="C:DNA-directed RNA polymerase complex"/>
    <property type="evidence" value="ECO:0007669"/>
    <property type="project" value="UniProtKB-KW"/>
</dbReference>
<evidence type="ECO:0000313" key="1">
    <source>
        <dbReference type="EMBL" id="DAD87535.1"/>
    </source>
</evidence>